<evidence type="ECO:0000313" key="2">
    <source>
        <dbReference type="EMBL" id="OKH34091.1"/>
    </source>
</evidence>
<organism evidence="2 3">
    <name type="scientific">[Phormidium ambiguum] IAM M-71</name>
    <dbReference type="NCBI Taxonomy" id="454136"/>
    <lineage>
        <taxon>Bacteria</taxon>
        <taxon>Bacillati</taxon>
        <taxon>Cyanobacteriota</taxon>
        <taxon>Cyanophyceae</taxon>
        <taxon>Oscillatoriophycideae</taxon>
        <taxon>Aerosakkonematales</taxon>
        <taxon>Aerosakkonemataceae</taxon>
        <taxon>Floridanema</taxon>
    </lineage>
</organism>
<protein>
    <submittedName>
        <fullName evidence="2">Transcriptional regulator</fullName>
    </submittedName>
</protein>
<dbReference type="InterPro" id="IPR001387">
    <property type="entry name" value="Cro/C1-type_HTH"/>
</dbReference>
<dbReference type="InterPro" id="IPR010982">
    <property type="entry name" value="Lambda_DNA-bd_dom_sf"/>
</dbReference>
<dbReference type="Pfam" id="PF13443">
    <property type="entry name" value="HTH_26"/>
    <property type="match status" value="1"/>
</dbReference>
<dbReference type="CDD" id="cd00093">
    <property type="entry name" value="HTH_XRE"/>
    <property type="match status" value="1"/>
</dbReference>
<sequence>MGLVRLRIRELAAEKGWTLEEVADRSGVIYNTVKSYARRSELAMVDYTAVHKLARTFDVMIEDLVEILEE</sequence>
<comment type="caution">
    <text evidence="2">The sequence shown here is derived from an EMBL/GenBank/DDBJ whole genome shotgun (WGS) entry which is preliminary data.</text>
</comment>
<evidence type="ECO:0000313" key="3">
    <source>
        <dbReference type="Proteomes" id="UP000185860"/>
    </source>
</evidence>
<dbReference type="Gene3D" id="1.10.260.40">
    <property type="entry name" value="lambda repressor-like DNA-binding domains"/>
    <property type="match status" value="1"/>
</dbReference>
<proteinExistence type="predicted"/>
<feature type="domain" description="HTH cro/C1-type" evidence="1">
    <location>
        <begin position="8"/>
        <end position="64"/>
    </location>
</feature>
<dbReference type="RefSeq" id="WP_073595563.1">
    <property type="nucleotide sequence ID" value="NZ_MRCE01000024.1"/>
</dbReference>
<dbReference type="SUPFAM" id="SSF47413">
    <property type="entry name" value="lambda repressor-like DNA-binding domains"/>
    <property type="match status" value="1"/>
</dbReference>
<name>A0A1U7IBY2_9CYAN</name>
<dbReference type="SMART" id="SM00530">
    <property type="entry name" value="HTH_XRE"/>
    <property type="match status" value="1"/>
</dbReference>
<accession>A0A1U7IBY2</accession>
<dbReference type="AlphaFoldDB" id="A0A1U7IBY2"/>
<gene>
    <name evidence="2" type="ORF">NIES2119_21565</name>
</gene>
<dbReference type="EMBL" id="MRCE01000024">
    <property type="protein sequence ID" value="OKH34091.1"/>
    <property type="molecule type" value="Genomic_DNA"/>
</dbReference>
<dbReference type="OrthoDB" id="2364157at2"/>
<evidence type="ECO:0000259" key="1">
    <source>
        <dbReference type="PROSITE" id="PS50943"/>
    </source>
</evidence>
<dbReference type="Proteomes" id="UP000185860">
    <property type="component" value="Unassembled WGS sequence"/>
</dbReference>
<dbReference type="PROSITE" id="PS50943">
    <property type="entry name" value="HTH_CROC1"/>
    <property type="match status" value="1"/>
</dbReference>
<reference evidence="2 3" key="1">
    <citation type="submission" date="2016-11" db="EMBL/GenBank/DDBJ databases">
        <title>Draft Genome Sequences of Nine Cyanobacterial Strains from Diverse Habitats.</title>
        <authorList>
            <person name="Zhu T."/>
            <person name="Hou S."/>
            <person name="Lu X."/>
            <person name="Hess W.R."/>
        </authorList>
    </citation>
    <scope>NUCLEOTIDE SEQUENCE [LARGE SCALE GENOMIC DNA]</scope>
    <source>
        <strain evidence="2 3">IAM M-71</strain>
    </source>
</reference>
<dbReference type="STRING" id="454136.NIES2119_21565"/>
<dbReference type="GO" id="GO:0003677">
    <property type="term" value="F:DNA binding"/>
    <property type="evidence" value="ECO:0007669"/>
    <property type="project" value="InterPro"/>
</dbReference>